<protein>
    <recommendedName>
        <fullName evidence="15">Microsomal glutathione S-transferase 1</fullName>
        <ecNumber evidence="5">2.5.1.18</ecNumber>
    </recommendedName>
</protein>
<keyword evidence="9" id="KW-0256">Endoplasmic reticulum</keyword>
<evidence type="ECO:0000256" key="17">
    <source>
        <dbReference type="SAM" id="Phobius"/>
    </source>
</evidence>
<feature type="non-terminal residue" evidence="18">
    <location>
        <position position="150"/>
    </location>
</feature>
<evidence type="ECO:0000256" key="1">
    <source>
        <dbReference type="ARBA" id="ARBA00003701"/>
    </source>
</evidence>
<comment type="subcellular location">
    <subcellularLocation>
        <location evidence="3">Endoplasmic reticulum membrane</location>
        <topology evidence="3">Multi-pass membrane protein</topology>
    </subcellularLocation>
    <subcellularLocation>
        <location evidence="2">Mitochondrion outer membrane</location>
    </subcellularLocation>
</comment>
<dbReference type="PANTHER" id="PTHR10689:SF6">
    <property type="entry name" value="MICROSOMAL GLUTATHIONE S-TRANSFERASE 1"/>
    <property type="match status" value="1"/>
</dbReference>
<gene>
    <name evidence="18" type="ORF">BINO364_LOCUS8533</name>
</gene>
<evidence type="ECO:0000256" key="7">
    <source>
        <dbReference type="ARBA" id="ARBA00022692"/>
    </source>
</evidence>
<dbReference type="InterPro" id="IPR001129">
    <property type="entry name" value="Membr-assoc_MAPEG"/>
</dbReference>
<evidence type="ECO:0000256" key="2">
    <source>
        <dbReference type="ARBA" id="ARBA00004294"/>
    </source>
</evidence>
<dbReference type="PANTHER" id="PTHR10689">
    <property type="entry name" value="MICROSOMAL GLUTATHIONE S-TRANSFERASE 1"/>
    <property type="match status" value="1"/>
</dbReference>
<dbReference type="SUPFAM" id="SSF161084">
    <property type="entry name" value="MAPEG domain-like"/>
    <property type="match status" value="1"/>
</dbReference>
<evidence type="ECO:0000256" key="12">
    <source>
        <dbReference type="ARBA" id="ARBA00023128"/>
    </source>
</evidence>
<dbReference type="Pfam" id="PF01124">
    <property type="entry name" value="MAPEG"/>
    <property type="match status" value="1"/>
</dbReference>
<evidence type="ECO:0000256" key="3">
    <source>
        <dbReference type="ARBA" id="ARBA00004477"/>
    </source>
</evidence>
<organism evidence="18 19">
    <name type="scientific">Brenthis ino</name>
    <name type="common">lesser marbled fritillary</name>
    <dbReference type="NCBI Taxonomy" id="405034"/>
    <lineage>
        <taxon>Eukaryota</taxon>
        <taxon>Metazoa</taxon>
        <taxon>Ecdysozoa</taxon>
        <taxon>Arthropoda</taxon>
        <taxon>Hexapoda</taxon>
        <taxon>Insecta</taxon>
        <taxon>Pterygota</taxon>
        <taxon>Neoptera</taxon>
        <taxon>Endopterygota</taxon>
        <taxon>Lepidoptera</taxon>
        <taxon>Glossata</taxon>
        <taxon>Ditrysia</taxon>
        <taxon>Papilionoidea</taxon>
        <taxon>Nymphalidae</taxon>
        <taxon>Heliconiinae</taxon>
        <taxon>Argynnini</taxon>
        <taxon>Brenthis</taxon>
    </lineage>
</organism>
<dbReference type="InterPro" id="IPR023352">
    <property type="entry name" value="MAPEG-like_dom_sf"/>
</dbReference>
<evidence type="ECO:0000256" key="16">
    <source>
        <dbReference type="ARBA" id="ARBA00049385"/>
    </source>
</evidence>
<evidence type="ECO:0000256" key="13">
    <source>
        <dbReference type="ARBA" id="ARBA00023136"/>
    </source>
</evidence>
<evidence type="ECO:0000256" key="15">
    <source>
        <dbReference type="ARBA" id="ARBA00039397"/>
    </source>
</evidence>
<evidence type="ECO:0000256" key="4">
    <source>
        <dbReference type="ARBA" id="ARBA00010459"/>
    </source>
</evidence>
<keyword evidence="11" id="KW-0007">Acetylation</keyword>
<keyword evidence="7 17" id="KW-0812">Transmembrane</keyword>
<evidence type="ECO:0000256" key="11">
    <source>
        <dbReference type="ARBA" id="ARBA00022990"/>
    </source>
</evidence>
<dbReference type="GO" id="GO:0004364">
    <property type="term" value="F:glutathione transferase activity"/>
    <property type="evidence" value="ECO:0007669"/>
    <property type="project" value="UniProtKB-EC"/>
</dbReference>
<keyword evidence="8" id="KW-1000">Mitochondrion outer membrane</keyword>
<dbReference type="AlphaFoldDB" id="A0A8J9YDT5"/>
<evidence type="ECO:0000313" key="19">
    <source>
        <dbReference type="Proteomes" id="UP000838878"/>
    </source>
</evidence>
<name>A0A8J9YDT5_9NEOP</name>
<dbReference type="Gene3D" id="1.20.120.550">
    <property type="entry name" value="Membrane associated eicosanoid/glutathione metabolism-like domain"/>
    <property type="match status" value="1"/>
</dbReference>
<keyword evidence="6" id="KW-0808">Transferase</keyword>
<dbReference type="EC" id="2.5.1.18" evidence="5"/>
<keyword evidence="13 17" id="KW-0472">Membrane</keyword>
<dbReference type="Proteomes" id="UP000838878">
    <property type="component" value="Chromosome 3"/>
</dbReference>
<proteinExistence type="inferred from homology"/>
<dbReference type="InterPro" id="IPR040162">
    <property type="entry name" value="MGST1-like"/>
</dbReference>
<keyword evidence="12" id="KW-0496">Mitochondrion</keyword>
<evidence type="ECO:0000256" key="10">
    <source>
        <dbReference type="ARBA" id="ARBA00022989"/>
    </source>
</evidence>
<comment type="catalytic activity">
    <reaction evidence="16">
        <text>RX + glutathione = an S-substituted glutathione + a halide anion + H(+)</text>
        <dbReference type="Rhea" id="RHEA:16437"/>
        <dbReference type="ChEBI" id="CHEBI:15378"/>
        <dbReference type="ChEBI" id="CHEBI:16042"/>
        <dbReference type="ChEBI" id="CHEBI:17792"/>
        <dbReference type="ChEBI" id="CHEBI:57925"/>
        <dbReference type="ChEBI" id="CHEBI:90779"/>
        <dbReference type="EC" id="2.5.1.18"/>
    </reaction>
    <physiologicalReaction direction="left-to-right" evidence="16">
        <dbReference type="Rhea" id="RHEA:16438"/>
    </physiologicalReaction>
</comment>
<evidence type="ECO:0000256" key="14">
    <source>
        <dbReference type="ARBA" id="ARBA00038540"/>
    </source>
</evidence>
<keyword evidence="10 17" id="KW-1133">Transmembrane helix</keyword>
<evidence type="ECO:0000313" key="18">
    <source>
        <dbReference type="EMBL" id="CAH0722596.1"/>
    </source>
</evidence>
<comment type="subunit">
    <text evidence="14">Homotrimer; The trimer binds only one molecule of glutathione.</text>
</comment>
<accession>A0A8J9YDT5</accession>
<dbReference type="GO" id="GO:0005789">
    <property type="term" value="C:endoplasmic reticulum membrane"/>
    <property type="evidence" value="ECO:0007669"/>
    <property type="project" value="UniProtKB-SubCell"/>
</dbReference>
<evidence type="ECO:0000256" key="6">
    <source>
        <dbReference type="ARBA" id="ARBA00022679"/>
    </source>
</evidence>
<keyword evidence="19" id="KW-1185">Reference proteome</keyword>
<dbReference type="EMBL" id="OV170223">
    <property type="protein sequence ID" value="CAH0722596.1"/>
    <property type="molecule type" value="Genomic_DNA"/>
</dbReference>
<evidence type="ECO:0000256" key="9">
    <source>
        <dbReference type="ARBA" id="ARBA00022824"/>
    </source>
</evidence>
<comment type="similarity">
    <text evidence="4">Belongs to the MAPEG family.</text>
</comment>
<dbReference type="GO" id="GO:0005741">
    <property type="term" value="C:mitochondrial outer membrane"/>
    <property type="evidence" value="ECO:0007669"/>
    <property type="project" value="UniProtKB-SubCell"/>
</dbReference>
<feature type="transmembrane region" description="Helical" evidence="17">
    <location>
        <begin position="14"/>
        <end position="32"/>
    </location>
</feature>
<dbReference type="OrthoDB" id="193139at2759"/>
<evidence type="ECO:0000256" key="8">
    <source>
        <dbReference type="ARBA" id="ARBA00022787"/>
    </source>
</evidence>
<reference evidence="18" key="1">
    <citation type="submission" date="2021-12" db="EMBL/GenBank/DDBJ databases">
        <authorList>
            <person name="Martin H S."/>
        </authorList>
    </citation>
    <scope>NUCLEOTIDE SEQUENCE</scope>
</reference>
<sequence length="150" mass="16797">MVPVIFVEPAVKSYIVYSGILGIKVLCMSVLTGSKRFQKKVFANEEDTKSLNGVVKLDDPDVERIRRAHLNDLENIPVFWLLGGLYLTTGPSDEVAVNLFRVFTVCRIMYTIAYVVKPLPHSARGIAFGIPNLINWYMGVKIVQHFIGAL</sequence>
<comment type="function">
    <text evidence="1">Conjugation of reduced glutathione to a wide number of exogenous and endogenous hydrophobic electrophiles.</text>
</comment>
<dbReference type="FunFam" id="1.20.120.550:FF:000002">
    <property type="entry name" value="Microsomal glutathione S-transferase 1"/>
    <property type="match status" value="1"/>
</dbReference>
<evidence type="ECO:0000256" key="5">
    <source>
        <dbReference type="ARBA" id="ARBA00012452"/>
    </source>
</evidence>